<dbReference type="InterPro" id="IPR014710">
    <property type="entry name" value="RmlC-like_jellyroll"/>
</dbReference>
<dbReference type="AlphaFoldDB" id="A0A6J6HPR6"/>
<dbReference type="Gene3D" id="2.60.120.10">
    <property type="entry name" value="Jelly Rolls"/>
    <property type="match status" value="1"/>
</dbReference>
<proteinExistence type="predicted"/>
<sequence>MSKSADQAESSPETFPEKAAFWHLDDIDWTQVQRQQNADGSVSVVREKWPIIRPDFLSAHVHYEAGMIVRRHGHRSNHIVFVLDGGGWIGGDWSAPGTHIHVPLGAAFGPIVAGPQGLTCWELSFGEFGGWGDQPELYEQEITARGVSPLPDPPLEIGDWFVDPRGDWGGERPSPKVDGLYCVVTHIDDLESSGVAGGADDDGSISAVREKLPIDQTDFTSAYVEVDPGAVIETRGHRGHRVVWFVEGGAQCGERWCPAGTHVELPDGVPFGPIVAGDDGVVFLELTDGGR</sequence>
<dbReference type="SUPFAM" id="SSF51182">
    <property type="entry name" value="RmlC-like cupins"/>
    <property type="match status" value="2"/>
</dbReference>
<gene>
    <name evidence="1" type="ORF">UFOPK1835_01337</name>
</gene>
<reference evidence="1" key="1">
    <citation type="submission" date="2020-05" db="EMBL/GenBank/DDBJ databases">
        <authorList>
            <person name="Chiriac C."/>
            <person name="Salcher M."/>
            <person name="Ghai R."/>
            <person name="Kavagutti S V."/>
        </authorList>
    </citation>
    <scope>NUCLEOTIDE SEQUENCE</scope>
</reference>
<dbReference type="EMBL" id="CAEZUP010000058">
    <property type="protein sequence ID" value="CAB4614986.1"/>
    <property type="molecule type" value="Genomic_DNA"/>
</dbReference>
<dbReference type="InterPro" id="IPR011051">
    <property type="entry name" value="RmlC_Cupin_sf"/>
</dbReference>
<protein>
    <submittedName>
        <fullName evidence="1">Unannotated protein</fullName>
    </submittedName>
</protein>
<evidence type="ECO:0000313" key="1">
    <source>
        <dbReference type="EMBL" id="CAB4614986.1"/>
    </source>
</evidence>
<accession>A0A6J6HPR6</accession>
<name>A0A6J6HPR6_9ZZZZ</name>
<organism evidence="1">
    <name type="scientific">freshwater metagenome</name>
    <dbReference type="NCBI Taxonomy" id="449393"/>
    <lineage>
        <taxon>unclassified sequences</taxon>
        <taxon>metagenomes</taxon>
        <taxon>ecological metagenomes</taxon>
    </lineage>
</organism>